<dbReference type="CDD" id="cd24100">
    <property type="entry name" value="ASKHA_NBD_MJ1051-like_N"/>
    <property type="match status" value="1"/>
</dbReference>
<accession>A0A558DAT2</accession>
<dbReference type="PANTHER" id="PTHR34847">
    <property type="entry name" value="NODULATION PROTEIN U"/>
    <property type="match status" value="1"/>
</dbReference>
<dbReference type="SUPFAM" id="SSF53067">
    <property type="entry name" value="Actin-like ATPase domain"/>
    <property type="match status" value="1"/>
</dbReference>
<dbReference type="GO" id="GO:0016740">
    <property type="term" value="F:transferase activity"/>
    <property type="evidence" value="ECO:0007669"/>
    <property type="project" value="UniProtKB-KW"/>
</dbReference>
<evidence type="ECO:0000256" key="1">
    <source>
        <dbReference type="ARBA" id="ARBA00006129"/>
    </source>
</evidence>
<organism evidence="4 5">
    <name type="scientific">Sedimenticola thiotaurini</name>
    <dbReference type="NCBI Taxonomy" id="1543721"/>
    <lineage>
        <taxon>Bacteria</taxon>
        <taxon>Pseudomonadati</taxon>
        <taxon>Pseudomonadota</taxon>
        <taxon>Gammaproteobacteria</taxon>
        <taxon>Chromatiales</taxon>
        <taxon>Sedimenticolaceae</taxon>
        <taxon>Sedimenticola</taxon>
    </lineage>
</organism>
<dbReference type="Proteomes" id="UP000317355">
    <property type="component" value="Unassembled WGS sequence"/>
</dbReference>
<dbReference type="InterPro" id="IPR031730">
    <property type="entry name" value="Carbam_trans_C"/>
</dbReference>
<dbReference type="Gene3D" id="3.30.420.40">
    <property type="match status" value="2"/>
</dbReference>
<proteinExistence type="inferred from homology"/>
<dbReference type="Pfam" id="PF16861">
    <property type="entry name" value="Carbam_trans_C"/>
    <property type="match status" value="1"/>
</dbReference>
<keyword evidence="4" id="KW-0808">Transferase</keyword>
<comment type="caution">
    <text evidence="4">The sequence shown here is derived from an EMBL/GenBank/DDBJ whole genome shotgun (WGS) entry which is preliminary data.</text>
</comment>
<dbReference type="InterPro" id="IPR051338">
    <property type="entry name" value="NodU/CmcH_Carbamoyltrnsfr"/>
</dbReference>
<dbReference type="EMBL" id="VMRY01000010">
    <property type="protein sequence ID" value="TVT58086.1"/>
    <property type="molecule type" value="Genomic_DNA"/>
</dbReference>
<gene>
    <name evidence="4" type="ORF">FHK82_05070</name>
</gene>
<reference evidence="4 5" key="1">
    <citation type="submission" date="2019-07" db="EMBL/GenBank/DDBJ databases">
        <title>The pathways for chlorine oxyanion respiration interact through the shared metabolite chlorate.</title>
        <authorList>
            <person name="Barnum T.P."/>
            <person name="Cheng Y."/>
            <person name="Hill K.A."/>
            <person name="Lucas L.N."/>
            <person name="Carlson H.K."/>
            <person name="Coates J.D."/>
        </authorList>
    </citation>
    <scope>NUCLEOTIDE SEQUENCE [LARGE SCALE GENOMIC DNA]</scope>
    <source>
        <strain evidence="4">BK-3</strain>
    </source>
</reference>
<evidence type="ECO:0000259" key="3">
    <source>
        <dbReference type="Pfam" id="PF16861"/>
    </source>
</evidence>
<feature type="domain" description="Carbamoyltransferase" evidence="2">
    <location>
        <begin position="3"/>
        <end position="333"/>
    </location>
</feature>
<dbReference type="AlphaFoldDB" id="A0A558DAT2"/>
<dbReference type="Pfam" id="PF02543">
    <property type="entry name" value="Carbam_trans_N"/>
    <property type="match status" value="1"/>
</dbReference>
<dbReference type="InterPro" id="IPR003696">
    <property type="entry name" value="Carbtransf_dom"/>
</dbReference>
<dbReference type="InterPro" id="IPR043129">
    <property type="entry name" value="ATPase_NBD"/>
</dbReference>
<evidence type="ECO:0000313" key="4">
    <source>
        <dbReference type="EMBL" id="TVT58086.1"/>
    </source>
</evidence>
<feature type="domain" description="Carbamoyltransferase C-terminal" evidence="3">
    <location>
        <begin position="387"/>
        <end position="556"/>
    </location>
</feature>
<dbReference type="InterPro" id="IPR038152">
    <property type="entry name" value="Carbam_trans_C_sf"/>
</dbReference>
<evidence type="ECO:0000259" key="2">
    <source>
        <dbReference type="Pfam" id="PF02543"/>
    </source>
</evidence>
<protein>
    <submittedName>
        <fullName evidence="4">Carbamoyl transferase</fullName>
    </submittedName>
</protein>
<dbReference type="PANTHER" id="PTHR34847:SF1">
    <property type="entry name" value="NODULATION PROTEIN U"/>
    <property type="match status" value="1"/>
</dbReference>
<evidence type="ECO:0000313" key="5">
    <source>
        <dbReference type="Proteomes" id="UP000317355"/>
    </source>
</evidence>
<name>A0A558DAT2_9GAMM</name>
<sequence>MNILGIANDETASACLIKGGELVAAASEERFTRIKMDSSWPQHSIDYCLKAGDISLEDVNIIAYGWSAGFDAERHLLTYFDRIAAEAQNKTGLDVFRERISIEIERDAPKRDEFAKFARDNNFGDRVVYIDHHDSHAYSAYCCAPFDEALVLTCDGRGDFTSLTASVFTRDSHSVLYRAPSIDSLGFFYGRITKLLGFVPHRHEGKITGLAARGNPNKLLPLMKKMIDVEDGRIVAHLGDYFRPFYSNFSDELQSIVAANSKEDVAAAAQLHLEQCVSALVEYYTQKTRIRNVCLAGGVFANVRVNQCIMEIDGVDNIFVQPQMGDGGLCVGAVAGFLHQNGKPKINWRNMYLGPSYADEEISGALSAEPQIDFIKSEDVISDALDAIARSEVVGLFQGRMEFGPRALCNRSIIYHCRDVEVNDWLNKRMVRTEFMPFAPVLMSELAERCFVDWKQDHVASRFMTVTYQCTDFMKQASPAVVHVDGTARPQVVFEEDNPFMHSLLGRYFERTGEPALINTSFNRHEEPIVASPVEAIDALRTGMIDVLVIGNFVARRASE</sequence>
<comment type="similarity">
    <text evidence="1">Belongs to the NodU/CmcH family.</text>
</comment>
<dbReference type="Gene3D" id="3.90.870.20">
    <property type="entry name" value="Carbamoyltransferase, C-terminal domain"/>
    <property type="match status" value="1"/>
</dbReference>